<evidence type="ECO:0000256" key="1">
    <source>
        <dbReference type="SAM" id="MobiDB-lite"/>
    </source>
</evidence>
<accession>A0A8H6HST4</accession>
<evidence type="ECO:0000313" key="2">
    <source>
        <dbReference type="EMBL" id="KAF6752544.1"/>
    </source>
</evidence>
<sequence>MCRGLRLRQALLRFFATAPHDSLVPIHSLGFARRRLDKTSLAAIVLPHDSNLDPARPFSANTNPARFPDEPRPTTTNTTDSSRFPDLGIDGGSLKQPKTAGEVIHSSRSSHLTRFPDAGISNFGISSSPRPFQPINPIPGCSKITLPTSRLGDERRLRDHCGCFLKQAKAQSRRTSIEVSTLFPGPLKIDFSPLSSNLRRDARIGPEAHAILDR</sequence>
<keyword evidence="3" id="KW-1185">Reference proteome</keyword>
<comment type="caution">
    <text evidence="2">The sequence shown here is derived from an EMBL/GenBank/DDBJ whole genome shotgun (WGS) entry which is preliminary data.</text>
</comment>
<dbReference type="EMBL" id="JACGCI010000043">
    <property type="protein sequence ID" value="KAF6752544.1"/>
    <property type="molecule type" value="Genomic_DNA"/>
</dbReference>
<protein>
    <submittedName>
        <fullName evidence="2">Uncharacterized protein</fullName>
    </submittedName>
</protein>
<dbReference type="Proteomes" id="UP000521943">
    <property type="component" value="Unassembled WGS sequence"/>
</dbReference>
<proteinExistence type="predicted"/>
<dbReference type="OrthoDB" id="10499008at2759"/>
<reference evidence="2 3" key="1">
    <citation type="submission" date="2020-07" db="EMBL/GenBank/DDBJ databases">
        <title>Comparative genomics of pyrophilous fungi reveals a link between fire events and developmental genes.</title>
        <authorList>
            <consortium name="DOE Joint Genome Institute"/>
            <person name="Steindorff A.S."/>
            <person name="Carver A."/>
            <person name="Calhoun S."/>
            <person name="Stillman K."/>
            <person name="Liu H."/>
            <person name="Lipzen A."/>
            <person name="Pangilinan J."/>
            <person name="Labutti K."/>
            <person name="Bruns T.D."/>
            <person name="Grigoriev I.V."/>
        </authorList>
    </citation>
    <scope>NUCLEOTIDE SEQUENCE [LARGE SCALE GENOMIC DNA]</scope>
    <source>
        <strain evidence="2 3">CBS 144469</strain>
    </source>
</reference>
<gene>
    <name evidence="2" type="ORF">DFP72DRAFT_849687</name>
</gene>
<name>A0A8H6HST4_9AGAR</name>
<feature type="compositionally biased region" description="Polar residues" evidence="1">
    <location>
        <begin position="73"/>
        <end position="82"/>
    </location>
</feature>
<evidence type="ECO:0000313" key="3">
    <source>
        <dbReference type="Proteomes" id="UP000521943"/>
    </source>
</evidence>
<dbReference type="AlphaFoldDB" id="A0A8H6HST4"/>
<feature type="region of interest" description="Disordered" evidence="1">
    <location>
        <begin position="52"/>
        <end position="97"/>
    </location>
</feature>
<organism evidence="2 3">
    <name type="scientific">Ephemerocybe angulata</name>
    <dbReference type="NCBI Taxonomy" id="980116"/>
    <lineage>
        <taxon>Eukaryota</taxon>
        <taxon>Fungi</taxon>
        <taxon>Dikarya</taxon>
        <taxon>Basidiomycota</taxon>
        <taxon>Agaricomycotina</taxon>
        <taxon>Agaricomycetes</taxon>
        <taxon>Agaricomycetidae</taxon>
        <taxon>Agaricales</taxon>
        <taxon>Agaricineae</taxon>
        <taxon>Psathyrellaceae</taxon>
        <taxon>Ephemerocybe</taxon>
    </lineage>
</organism>